<dbReference type="EMBL" id="BART01022248">
    <property type="protein sequence ID" value="GAG94038.1"/>
    <property type="molecule type" value="Genomic_DNA"/>
</dbReference>
<sequence>IESFPKTRAPCSPFLITIIEGPLSRSFFPALIRFGSLAYPCENVIDPTGAGDSFAGGFLGYLDKTKAFDDEGEIRKASVYGSVLASFAIEDFGINRFESLPFEDIEKRFSQFKKLVSF</sequence>
<evidence type="ECO:0000256" key="1">
    <source>
        <dbReference type="ARBA" id="ARBA00022679"/>
    </source>
</evidence>
<evidence type="ECO:0000256" key="2">
    <source>
        <dbReference type="ARBA" id="ARBA00022777"/>
    </source>
</evidence>
<dbReference type="InterPro" id="IPR029056">
    <property type="entry name" value="Ribokinase-like"/>
</dbReference>
<dbReference type="GO" id="GO:0016301">
    <property type="term" value="F:kinase activity"/>
    <property type="evidence" value="ECO:0007669"/>
    <property type="project" value="UniProtKB-KW"/>
</dbReference>
<gene>
    <name evidence="4" type="ORF">S01H4_40781</name>
</gene>
<feature type="domain" description="Carbohydrate kinase PfkB" evidence="3">
    <location>
        <begin position="39"/>
        <end position="94"/>
    </location>
</feature>
<dbReference type="PANTHER" id="PTHR47098:SF2">
    <property type="entry name" value="PROTEIN MAK32"/>
    <property type="match status" value="1"/>
</dbReference>
<organism evidence="4">
    <name type="scientific">marine sediment metagenome</name>
    <dbReference type="NCBI Taxonomy" id="412755"/>
    <lineage>
        <taxon>unclassified sequences</taxon>
        <taxon>metagenomes</taxon>
        <taxon>ecological metagenomes</taxon>
    </lineage>
</organism>
<protein>
    <recommendedName>
        <fullName evidence="3">Carbohydrate kinase PfkB domain-containing protein</fullName>
    </recommendedName>
</protein>
<dbReference type="Pfam" id="PF00294">
    <property type="entry name" value="PfkB"/>
    <property type="match status" value="1"/>
</dbReference>
<dbReference type="AlphaFoldDB" id="X1CCP2"/>
<dbReference type="SUPFAM" id="SSF53613">
    <property type="entry name" value="Ribokinase-like"/>
    <property type="match status" value="1"/>
</dbReference>
<dbReference type="PROSITE" id="PS00584">
    <property type="entry name" value="PFKB_KINASES_2"/>
    <property type="match status" value="1"/>
</dbReference>
<name>X1CCP2_9ZZZZ</name>
<feature type="non-terminal residue" evidence="4">
    <location>
        <position position="1"/>
    </location>
</feature>
<evidence type="ECO:0000313" key="4">
    <source>
        <dbReference type="EMBL" id="GAG94038.1"/>
    </source>
</evidence>
<accession>X1CCP2</accession>
<evidence type="ECO:0000259" key="3">
    <source>
        <dbReference type="Pfam" id="PF00294"/>
    </source>
</evidence>
<keyword evidence="2" id="KW-0418">Kinase</keyword>
<comment type="caution">
    <text evidence="4">The sequence shown here is derived from an EMBL/GenBank/DDBJ whole genome shotgun (WGS) entry which is preliminary data.</text>
</comment>
<dbReference type="InterPro" id="IPR002173">
    <property type="entry name" value="Carboh/pur_kinase_PfkB_CS"/>
</dbReference>
<dbReference type="Gene3D" id="3.40.1190.20">
    <property type="match status" value="1"/>
</dbReference>
<reference evidence="4" key="1">
    <citation type="journal article" date="2014" name="Front. Microbiol.">
        <title>High frequency of phylogenetically diverse reductive dehalogenase-homologous genes in deep subseafloor sedimentary metagenomes.</title>
        <authorList>
            <person name="Kawai M."/>
            <person name="Futagami T."/>
            <person name="Toyoda A."/>
            <person name="Takaki Y."/>
            <person name="Nishi S."/>
            <person name="Hori S."/>
            <person name="Arai W."/>
            <person name="Tsubouchi T."/>
            <person name="Morono Y."/>
            <person name="Uchiyama I."/>
            <person name="Ito T."/>
            <person name="Fujiyama A."/>
            <person name="Inagaki F."/>
            <person name="Takami H."/>
        </authorList>
    </citation>
    <scope>NUCLEOTIDE SEQUENCE</scope>
    <source>
        <strain evidence="4">Expedition CK06-06</strain>
    </source>
</reference>
<dbReference type="PANTHER" id="PTHR47098">
    <property type="entry name" value="PROTEIN MAK32"/>
    <property type="match status" value="1"/>
</dbReference>
<keyword evidence="1" id="KW-0808">Transferase</keyword>
<dbReference type="InterPro" id="IPR011611">
    <property type="entry name" value="PfkB_dom"/>
</dbReference>
<proteinExistence type="predicted"/>